<keyword evidence="3" id="KW-0282">Flagellum</keyword>
<evidence type="ECO:0000256" key="1">
    <source>
        <dbReference type="SAM" id="MobiDB-lite"/>
    </source>
</evidence>
<dbReference type="RefSeq" id="WP_302712776.1">
    <property type="nucleotide sequence ID" value="NZ_JAULRT010000052.1"/>
</dbReference>
<comment type="caution">
    <text evidence="3">The sequence shown here is derived from an EMBL/GenBank/DDBJ whole genome shotgun (WGS) entry which is preliminary data.</text>
</comment>
<dbReference type="InterPro" id="IPR021136">
    <property type="entry name" value="Flagellar_hook_control-like_C"/>
</dbReference>
<name>A0ABT8TG40_9GAMM</name>
<sequence>MTALIGVNATDIKTTMPIDFTQLYRPGGAVPRSQGESLPAASARTAIDLPLKIGEVAQAQVVRQQSLSVEQRQWLAGQTPLPAGLAPSTKPMAPPPLGQDLKLALAAGESVRLVTLELKGTSLPVLSKEPLQTGQQVSVLLNAKRQLSLQPAPPAPAPAAAVSQATTGGSAQLGRAPIEPKALAQALREILPQQSAPRLETNIPLLQQLLSRLPVSGRLEAVQALLARIDRQPVTAPEVNTTTLKSAMGHSGTFFEQKLASASRQGQETVQNLINSDRKALLLKLVQTLAPAVPGPAAQGPPTQPSNSAPAADLALIARLLAGSENAVTKPPVPTGAPAPLASAPKSQPSLSGTQPSPPESSAAVDKRWSLPALSQLLLAQPPRALPANDARVLQTQLMLLTHQLTLSSLARVRHNQLQPEITRARAGETQSPSNSVSLDLPIRVDQQLCHTRLTIEEQAQDRQTQKGSSKRRQWQVTLAMNTPKVGDIYAQLRYCQDDLAVVIWGEDRHVLAEAREKFKQIAAALKASGVTLTDIQYREGAPQQAGNQLGYHLVDVKT</sequence>
<organism evidence="3 4">
    <name type="scientific">Gilvimarinus algae</name>
    <dbReference type="NCBI Taxonomy" id="3058037"/>
    <lineage>
        <taxon>Bacteria</taxon>
        <taxon>Pseudomonadati</taxon>
        <taxon>Pseudomonadota</taxon>
        <taxon>Gammaproteobacteria</taxon>
        <taxon>Cellvibrionales</taxon>
        <taxon>Cellvibrionaceae</taxon>
        <taxon>Gilvimarinus</taxon>
    </lineage>
</organism>
<feature type="compositionally biased region" description="Polar residues" evidence="1">
    <location>
        <begin position="345"/>
        <end position="355"/>
    </location>
</feature>
<dbReference type="Proteomes" id="UP001168380">
    <property type="component" value="Unassembled WGS sequence"/>
</dbReference>
<evidence type="ECO:0000313" key="4">
    <source>
        <dbReference type="Proteomes" id="UP001168380"/>
    </source>
</evidence>
<feature type="domain" description="Flagellar hook-length control protein-like C-terminal" evidence="2">
    <location>
        <begin position="465"/>
        <end position="546"/>
    </location>
</feature>
<accession>A0ABT8TG40</accession>
<keyword evidence="4" id="KW-1185">Reference proteome</keyword>
<dbReference type="EMBL" id="JAULRT010000052">
    <property type="protein sequence ID" value="MDO3382494.1"/>
    <property type="molecule type" value="Genomic_DNA"/>
</dbReference>
<evidence type="ECO:0000313" key="3">
    <source>
        <dbReference type="EMBL" id="MDO3382494.1"/>
    </source>
</evidence>
<protein>
    <submittedName>
        <fullName evidence="3">Flagellar hook-length control protein FliK</fullName>
    </submittedName>
</protein>
<feature type="region of interest" description="Disordered" evidence="1">
    <location>
        <begin position="327"/>
        <end position="365"/>
    </location>
</feature>
<proteinExistence type="predicted"/>
<keyword evidence="3" id="KW-0969">Cilium</keyword>
<keyword evidence="3" id="KW-0966">Cell projection</keyword>
<feature type="region of interest" description="Disordered" evidence="1">
    <location>
        <begin position="150"/>
        <end position="173"/>
    </location>
</feature>
<evidence type="ECO:0000259" key="2">
    <source>
        <dbReference type="Pfam" id="PF02120"/>
    </source>
</evidence>
<dbReference type="Pfam" id="PF02120">
    <property type="entry name" value="Flg_hook"/>
    <property type="match status" value="1"/>
</dbReference>
<reference evidence="3" key="1">
    <citation type="submission" date="2023-07" db="EMBL/GenBank/DDBJ databases">
        <title>Gilvimarinus algae sp. nov., isolated from the surface of Kelp.</title>
        <authorList>
            <person name="Sun Y.Y."/>
            <person name="Gong Y."/>
            <person name="Du Z.J."/>
        </authorList>
    </citation>
    <scope>NUCLEOTIDE SEQUENCE</scope>
    <source>
        <strain evidence="3">SDUM040014</strain>
    </source>
</reference>
<gene>
    <name evidence="3" type="ORF">QWI16_09945</name>
</gene>